<proteinExistence type="inferred from homology"/>
<dbReference type="PANTHER" id="PTHR47529">
    <property type="entry name" value="PEPTIDYL-PROLYL CIS-TRANS ISOMERASE D"/>
    <property type="match status" value="1"/>
</dbReference>
<dbReference type="PANTHER" id="PTHR47529:SF1">
    <property type="entry name" value="PERIPLASMIC CHAPERONE PPID"/>
    <property type="match status" value="1"/>
</dbReference>
<evidence type="ECO:0000256" key="2">
    <source>
        <dbReference type="ARBA" id="ARBA00022475"/>
    </source>
</evidence>
<evidence type="ECO:0000259" key="9">
    <source>
        <dbReference type="Pfam" id="PF13145"/>
    </source>
</evidence>
<dbReference type="Proteomes" id="UP001597302">
    <property type="component" value="Unassembled WGS sequence"/>
</dbReference>
<evidence type="ECO:0000313" key="10">
    <source>
        <dbReference type="EMBL" id="MFD1481814.1"/>
    </source>
</evidence>
<feature type="domain" description="PpiC" evidence="9">
    <location>
        <begin position="246"/>
        <end position="364"/>
    </location>
</feature>
<dbReference type="EMBL" id="JBHTOQ010000022">
    <property type="protein sequence ID" value="MFD1481814.1"/>
    <property type="molecule type" value="Genomic_DNA"/>
</dbReference>
<dbReference type="GO" id="GO:0003755">
    <property type="term" value="F:peptidyl-prolyl cis-trans isomerase activity"/>
    <property type="evidence" value="ECO:0007669"/>
    <property type="project" value="UniProtKB-EC"/>
</dbReference>
<protein>
    <submittedName>
        <fullName evidence="10">Peptidylprolyl isomerase</fullName>
        <ecNumber evidence="10">5.2.1.8</ecNumber>
    </submittedName>
</protein>
<accession>A0ABW4DX72</accession>
<name>A0ABW4DX72_9RHOB</name>
<keyword evidence="11" id="KW-1185">Reference proteome</keyword>
<keyword evidence="2" id="KW-1003">Cell membrane</keyword>
<organism evidence="10 11">
    <name type="scientific">Paracoccus nototheniae</name>
    <dbReference type="NCBI Taxonomy" id="2489002"/>
    <lineage>
        <taxon>Bacteria</taxon>
        <taxon>Pseudomonadati</taxon>
        <taxon>Pseudomonadota</taxon>
        <taxon>Alphaproteobacteria</taxon>
        <taxon>Rhodobacterales</taxon>
        <taxon>Paracoccaceae</taxon>
        <taxon>Paracoccus</taxon>
    </lineage>
</organism>
<dbReference type="InterPro" id="IPR027304">
    <property type="entry name" value="Trigger_fact/SurA_dom_sf"/>
</dbReference>
<dbReference type="Gene3D" id="1.10.4030.10">
    <property type="entry name" value="Porin chaperone SurA, peptide-binding domain"/>
    <property type="match status" value="1"/>
</dbReference>
<dbReference type="Pfam" id="PF13145">
    <property type="entry name" value="Rotamase_2"/>
    <property type="match status" value="1"/>
</dbReference>
<dbReference type="SUPFAM" id="SSF109998">
    <property type="entry name" value="Triger factor/SurA peptide-binding domain-like"/>
    <property type="match status" value="1"/>
</dbReference>
<comment type="similarity">
    <text evidence="7">Belongs to the PpiD chaperone family.</text>
</comment>
<evidence type="ECO:0000256" key="5">
    <source>
        <dbReference type="ARBA" id="ARBA00023136"/>
    </source>
</evidence>
<dbReference type="EC" id="5.2.1.8" evidence="10"/>
<comment type="subcellular location">
    <subcellularLocation>
        <location evidence="1">Cell membrane</location>
        <topology evidence="1">Single-pass type II membrane protein</topology>
    </subcellularLocation>
</comment>
<sequence>MSQLRTKGKSTIVWILMGLMVLGLGGFGVTSFSGGSSEIGSVGDTKITADDYARALQSQLQALSRQTGQQVTMQQARQMGVPQAVQAQLIAGAALGEQARRIGVSVGDAQVAQTILQAGAFQGPTGNFDRTAYAEILRRENLTEAEFEATVREDEARLILQRAVTGGVAAPAAMVDQTALWLLETRNFSWLELTEDDLPAPVAEPDEATLRAWHEANGDRFTAPETRAITYAWVTPDMLSGEVALDEQALRAVYDQNIDQFQRPARRMVSRLVFPDDASAQAAFDQIASGEVPFEAIVIQRGLTLDDVDLGEVTEAQLGAAAEPVFALDQPGMVGPIQTDLGPALFSVNAILDPVDIPFEEARDGLRAEAALSAAARQIQDRAADYEDLLAGGATLEDLAGDSELDLGQIDWTADLVPEEGSIAGYEAFAQAAATVTATDFPTLTELADGGVFALRLDEIVPPTLRPFEEVRDAVLADWRAAEVRRQLLALAAEQRLDIVAGSEAAPESDDGVAAGGADAAAPEVIAADDATDAPTPDVLDWTSETDLTRSDWMDGLPPELLAQAFALPEPGEVDVVDAAGRVFLARLDRINDADLTADDAAQILDGVRARLDQSLQADLFDYYARHAQRDAQVQLNRQAITAIDAQVQ</sequence>
<dbReference type="Pfam" id="PF13624">
    <property type="entry name" value="SurA_N_3"/>
    <property type="match status" value="1"/>
</dbReference>
<evidence type="ECO:0000313" key="11">
    <source>
        <dbReference type="Proteomes" id="UP001597302"/>
    </source>
</evidence>
<dbReference type="SUPFAM" id="SSF54534">
    <property type="entry name" value="FKBP-like"/>
    <property type="match status" value="1"/>
</dbReference>
<feature type="transmembrane region" description="Helical" evidence="8">
    <location>
        <begin position="12"/>
        <end position="32"/>
    </location>
</feature>
<reference evidence="11" key="1">
    <citation type="journal article" date="2019" name="Int. J. Syst. Evol. Microbiol.">
        <title>The Global Catalogue of Microorganisms (GCM) 10K type strain sequencing project: providing services to taxonomists for standard genome sequencing and annotation.</title>
        <authorList>
            <consortium name="The Broad Institute Genomics Platform"/>
            <consortium name="The Broad Institute Genome Sequencing Center for Infectious Disease"/>
            <person name="Wu L."/>
            <person name="Ma J."/>
        </authorList>
    </citation>
    <scope>NUCLEOTIDE SEQUENCE [LARGE SCALE GENOMIC DNA]</scope>
    <source>
        <strain evidence="11">CCM 8875</strain>
    </source>
</reference>
<dbReference type="InterPro" id="IPR000297">
    <property type="entry name" value="PPIase_PpiC"/>
</dbReference>
<evidence type="ECO:0000256" key="7">
    <source>
        <dbReference type="ARBA" id="ARBA00038408"/>
    </source>
</evidence>
<keyword evidence="4 8" id="KW-1133">Transmembrane helix</keyword>
<keyword evidence="6" id="KW-0143">Chaperone</keyword>
<evidence type="ECO:0000256" key="6">
    <source>
        <dbReference type="ARBA" id="ARBA00023186"/>
    </source>
</evidence>
<keyword evidence="3 8" id="KW-0812">Transmembrane</keyword>
<dbReference type="InterPro" id="IPR052029">
    <property type="entry name" value="PpiD_chaperone"/>
</dbReference>
<evidence type="ECO:0000256" key="8">
    <source>
        <dbReference type="SAM" id="Phobius"/>
    </source>
</evidence>
<comment type="caution">
    <text evidence="10">The sequence shown here is derived from an EMBL/GenBank/DDBJ whole genome shotgun (WGS) entry which is preliminary data.</text>
</comment>
<gene>
    <name evidence="10" type="ORF">ACFQ5P_10970</name>
</gene>
<evidence type="ECO:0000256" key="1">
    <source>
        <dbReference type="ARBA" id="ARBA00004401"/>
    </source>
</evidence>
<dbReference type="RefSeq" id="WP_242679701.1">
    <property type="nucleotide sequence ID" value="NZ_CBCSAJ010000010.1"/>
</dbReference>
<keyword evidence="10" id="KW-0413">Isomerase</keyword>
<evidence type="ECO:0000256" key="4">
    <source>
        <dbReference type="ARBA" id="ARBA00022989"/>
    </source>
</evidence>
<evidence type="ECO:0000256" key="3">
    <source>
        <dbReference type="ARBA" id="ARBA00022692"/>
    </source>
</evidence>
<keyword evidence="5 8" id="KW-0472">Membrane</keyword>